<keyword evidence="2" id="KW-0808">Transferase</keyword>
<dbReference type="GO" id="GO:0016779">
    <property type="term" value="F:nucleotidyltransferase activity"/>
    <property type="evidence" value="ECO:0007669"/>
    <property type="project" value="UniProtKB-KW"/>
</dbReference>
<sequence>MIKNAKIGVVVLAAGASSRLGYAKQLVEFKGKSLLQHAIDISEVMDFDSKVLVLGARKEEIERKIDLKGFEILINENWEEGMASSIRKGVLRSQELENNLDHIVILLSDQPFVSRESIEALIQVQLDKNSQATFSEYAGDIGVPAIFSAEVFYDLKELKGDQGAKKLIHDQKLDFEIVKFELGNFDVDTAEDVELLKQMEEE</sequence>
<comment type="caution">
    <text evidence="2">The sequence shown here is derived from an EMBL/GenBank/DDBJ whole genome shotgun (WGS) entry which is preliminary data.</text>
</comment>
<dbReference type="AlphaFoldDB" id="A0A1A7R1R1"/>
<evidence type="ECO:0000313" key="2">
    <source>
        <dbReference type="EMBL" id="RAJ24681.1"/>
    </source>
</evidence>
<dbReference type="RefSeq" id="WP_066434178.1">
    <property type="nucleotide sequence ID" value="NZ_LZRN01000018.1"/>
</dbReference>
<dbReference type="EMBL" id="QLLQ01000005">
    <property type="protein sequence ID" value="RAJ24681.1"/>
    <property type="molecule type" value="Genomic_DNA"/>
</dbReference>
<dbReference type="OrthoDB" id="9779263at2"/>
<dbReference type="InterPro" id="IPR029044">
    <property type="entry name" value="Nucleotide-diphossugar_trans"/>
</dbReference>
<dbReference type="Pfam" id="PF12804">
    <property type="entry name" value="NTP_transf_3"/>
    <property type="match status" value="1"/>
</dbReference>
<protein>
    <submittedName>
        <fullName evidence="2">Molybdenum cofactor cytidylyltransferase</fullName>
    </submittedName>
</protein>
<reference evidence="2 3" key="1">
    <citation type="submission" date="2018-06" db="EMBL/GenBank/DDBJ databases">
        <title>Genomic Encyclopedia of Archaeal and Bacterial Type Strains, Phase II (KMG-II): from individual species to whole genera.</title>
        <authorList>
            <person name="Goeker M."/>
        </authorList>
    </citation>
    <scope>NUCLEOTIDE SEQUENCE [LARGE SCALE GENOMIC DNA]</scope>
    <source>
        <strain evidence="2 3">DSM 12408</strain>
    </source>
</reference>
<keyword evidence="2" id="KW-0548">Nucleotidyltransferase</keyword>
<dbReference type="Gene3D" id="3.90.550.10">
    <property type="entry name" value="Spore Coat Polysaccharide Biosynthesis Protein SpsA, Chain A"/>
    <property type="match status" value="1"/>
</dbReference>
<proteinExistence type="predicted"/>
<evidence type="ECO:0000259" key="1">
    <source>
        <dbReference type="Pfam" id="PF12804"/>
    </source>
</evidence>
<dbReference type="InterPro" id="IPR025877">
    <property type="entry name" value="MobA-like_NTP_Trfase"/>
</dbReference>
<name>A0A1A7R1R1_9FLAO</name>
<dbReference type="PANTHER" id="PTHR43777:SF1">
    <property type="entry name" value="MOLYBDENUM COFACTOR CYTIDYLYLTRANSFERASE"/>
    <property type="match status" value="1"/>
</dbReference>
<keyword evidence="3" id="KW-1185">Reference proteome</keyword>
<dbReference type="Proteomes" id="UP000248987">
    <property type="component" value="Unassembled WGS sequence"/>
</dbReference>
<dbReference type="SUPFAM" id="SSF53448">
    <property type="entry name" value="Nucleotide-diphospho-sugar transferases"/>
    <property type="match status" value="1"/>
</dbReference>
<evidence type="ECO:0000313" key="3">
    <source>
        <dbReference type="Proteomes" id="UP000248987"/>
    </source>
</evidence>
<dbReference type="STRING" id="49280.A9996_10225"/>
<dbReference type="PANTHER" id="PTHR43777">
    <property type="entry name" value="MOLYBDENUM COFACTOR CYTIDYLYLTRANSFERASE"/>
    <property type="match status" value="1"/>
</dbReference>
<gene>
    <name evidence="2" type="ORF">LX77_01677</name>
</gene>
<accession>A0A1A7R1R1</accession>
<organism evidence="2 3">
    <name type="scientific">Gelidibacter algens</name>
    <dbReference type="NCBI Taxonomy" id="49280"/>
    <lineage>
        <taxon>Bacteria</taxon>
        <taxon>Pseudomonadati</taxon>
        <taxon>Bacteroidota</taxon>
        <taxon>Flavobacteriia</taxon>
        <taxon>Flavobacteriales</taxon>
        <taxon>Flavobacteriaceae</taxon>
        <taxon>Gelidibacter</taxon>
    </lineage>
</organism>
<dbReference type="CDD" id="cd04182">
    <property type="entry name" value="GT_2_like_f"/>
    <property type="match status" value="1"/>
</dbReference>
<feature type="domain" description="MobA-like NTP transferase" evidence="1">
    <location>
        <begin position="9"/>
        <end position="171"/>
    </location>
</feature>